<dbReference type="InterPro" id="IPR001853">
    <property type="entry name" value="DSBA-like_thioredoxin_dom"/>
</dbReference>
<dbReference type="PANTHER" id="PTHR35891:SF3">
    <property type="entry name" value="THIOL:DISULFIDE INTERCHANGE PROTEIN DSBL"/>
    <property type="match status" value="1"/>
</dbReference>
<keyword evidence="6" id="KW-1015">Disulfide bond</keyword>
<feature type="chain" id="PRO_5015755635" description="Thiol:disulfide interchange protein DsbA" evidence="8">
    <location>
        <begin position="21"/>
        <end position="241"/>
    </location>
</feature>
<evidence type="ECO:0000313" key="10">
    <source>
        <dbReference type="EMBL" id="PWF54589.1"/>
    </source>
</evidence>
<dbReference type="Pfam" id="PF01323">
    <property type="entry name" value="DSBA"/>
    <property type="match status" value="1"/>
</dbReference>
<proteinExistence type="inferred from homology"/>
<evidence type="ECO:0000256" key="2">
    <source>
        <dbReference type="ARBA" id="ARBA00005791"/>
    </source>
</evidence>
<feature type="domain" description="Thioredoxin" evidence="9">
    <location>
        <begin position="12"/>
        <end position="166"/>
    </location>
</feature>
<gene>
    <name evidence="10" type="ORF">C7C56_006325</name>
</gene>
<dbReference type="EMBL" id="PXWF02000083">
    <property type="protein sequence ID" value="PWF54589.1"/>
    <property type="molecule type" value="Genomic_DNA"/>
</dbReference>
<sequence length="241" mass="26062">MRTLRFALAAASLIATAAFASPADPKNGAEYLTLAQPQPVQAVGNKVEVIEFFMYHCPACNAVEPHFAQWIKKQGDNISVRRVHMPLSGPNDPEARLYVTLEAMGKVEQMHAKVFRGAHVERVRMNSEAAIIDWVSKNGIDKAKFLEAWNSFGVMTKMKRLGATLAAYRVDSTPSFVVDGRYLLTASSVAEANPDLPRADLFKNTTVALDALVAKVQKDKGFKPAAAAAPAKPAAPAKAAK</sequence>
<feature type="signal peptide" evidence="8">
    <location>
        <begin position="1"/>
        <end position="20"/>
    </location>
</feature>
<comment type="subcellular location">
    <subcellularLocation>
        <location evidence="1">Periplasm</location>
    </subcellularLocation>
</comment>
<keyword evidence="7" id="KW-0676">Redox-active center</keyword>
<dbReference type="AlphaFoldDB" id="A0A2U2I4M3"/>
<protein>
    <recommendedName>
        <fullName evidence="3">Thiol:disulfide interchange protein DsbA</fullName>
    </recommendedName>
</protein>
<dbReference type="Proteomes" id="UP000241421">
    <property type="component" value="Unassembled WGS sequence"/>
</dbReference>
<evidence type="ECO:0000256" key="3">
    <source>
        <dbReference type="ARBA" id="ARBA00013831"/>
    </source>
</evidence>
<organism evidence="10 11">
    <name type="scientific">Massilia glaciei</name>
    <dbReference type="NCBI Taxonomy" id="1524097"/>
    <lineage>
        <taxon>Bacteria</taxon>
        <taxon>Pseudomonadati</taxon>
        <taxon>Pseudomonadota</taxon>
        <taxon>Betaproteobacteria</taxon>
        <taxon>Burkholderiales</taxon>
        <taxon>Oxalobacteraceae</taxon>
        <taxon>Telluria group</taxon>
        <taxon>Massilia</taxon>
    </lineage>
</organism>
<dbReference type="InterPro" id="IPR013766">
    <property type="entry name" value="Thioredoxin_domain"/>
</dbReference>
<evidence type="ECO:0000256" key="6">
    <source>
        <dbReference type="ARBA" id="ARBA00023157"/>
    </source>
</evidence>
<name>A0A2U2I4M3_9BURK</name>
<evidence type="ECO:0000256" key="5">
    <source>
        <dbReference type="ARBA" id="ARBA00022764"/>
    </source>
</evidence>
<keyword evidence="5" id="KW-0574">Periplasm</keyword>
<dbReference type="GO" id="GO:0042597">
    <property type="term" value="C:periplasmic space"/>
    <property type="evidence" value="ECO:0007669"/>
    <property type="project" value="UniProtKB-SubCell"/>
</dbReference>
<dbReference type="PANTHER" id="PTHR35891">
    <property type="entry name" value="THIOL:DISULFIDE INTERCHANGE PROTEIN DSBA"/>
    <property type="match status" value="1"/>
</dbReference>
<reference evidence="10 11" key="1">
    <citation type="submission" date="2018-04" db="EMBL/GenBank/DDBJ databases">
        <title>Massilia violaceinigra sp. nov., a novel purple-pigmented bacterium isolated from Tianshan glacier, Xinjiang, China.</title>
        <authorList>
            <person name="Wang H."/>
        </authorList>
    </citation>
    <scope>NUCLEOTIDE SEQUENCE [LARGE SCALE GENOMIC DNA]</scope>
    <source>
        <strain evidence="10 11">B448-2</strain>
    </source>
</reference>
<accession>A0A2U2I4M3</accession>
<dbReference type="InterPro" id="IPR050824">
    <property type="entry name" value="Thiol_disulfide_DsbA"/>
</dbReference>
<dbReference type="Gene3D" id="3.40.30.10">
    <property type="entry name" value="Glutaredoxin"/>
    <property type="match status" value="2"/>
</dbReference>
<evidence type="ECO:0000259" key="9">
    <source>
        <dbReference type="PROSITE" id="PS51352"/>
    </source>
</evidence>
<comment type="similarity">
    <text evidence="2">Belongs to the thioredoxin family. DsbA subfamily.</text>
</comment>
<keyword evidence="4 8" id="KW-0732">Signal</keyword>
<evidence type="ECO:0000256" key="8">
    <source>
        <dbReference type="SAM" id="SignalP"/>
    </source>
</evidence>
<dbReference type="OrthoDB" id="9784896at2"/>
<dbReference type="GO" id="GO:0016491">
    <property type="term" value="F:oxidoreductase activity"/>
    <property type="evidence" value="ECO:0007669"/>
    <property type="project" value="InterPro"/>
</dbReference>
<evidence type="ECO:0000256" key="1">
    <source>
        <dbReference type="ARBA" id="ARBA00004418"/>
    </source>
</evidence>
<evidence type="ECO:0000313" key="11">
    <source>
        <dbReference type="Proteomes" id="UP000241421"/>
    </source>
</evidence>
<evidence type="ECO:0000256" key="4">
    <source>
        <dbReference type="ARBA" id="ARBA00022729"/>
    </source>
</evidence>
<dbReference type="InterPro" id="IPR036249">
    <property type="entry name" value="Thioredoxin-like_sf"/>
</dbReference>
<comment type="caution">
    <text evidence="10">The sequence shown here is derived from an EMBL/GenBank/DDBJ whole genome shotgun (WGS) entry which is preliminary data.</text>
</comment>
<dbReference type="SUPFAM" id="SSF52833">
    <property type="entry name" value="Thioredoxin-like"/>
    <property type="match status" value="1"/>
</dbReference>
<dbReference type="CDD" id="cd03019">
    <property type="entry name" value="DsbA_DsbA"/>
    <property type="match status" value="1"/>
</dbReference>
<dbReference type="PROSITE" id="PS51352">
    <property type="entry name" value="THIOREDOXIN_2"/>
    <property type="match status" value="1"/>
</dbReference>
<evidence type="ECO:0000256" key="7">
    <source>
        <dbReference type="ARBA" id="ARBA00023284"/>
    </source>
</evidence>
<dbReference type="InterPro" id="IPR023205">
    <property type="entry name" value="DsbA/DsbL"/>
</dbReference>
<keyword evidence="11" id="KW-1185">Reference proteome</keyword>